<accession>A0ABZ2V5D1</accession>
<keyword evidence="3" id="KW-0804">Transcription</keyword>
<protein>
    <submittedName>
        <fullName evidence="5">Helix-turn-helix domain-containing protein</fullName>
    </submittedName>
</protein>
<dbReference type="PANTHER" id="PTHR43280">
    <property type="entry name" value="ARAC-FAMILY TRANSCRIPTIONAL REGULATOR"/>
    <property type="match status" value="1"/>
</dbReference>
<dbReference type="Pfam" id="PF12833">
    <property type="entry name" value="HTH_18"/>
    <property type="match status" value="1"/>
</dbReference>
<dbReference type="InterPro" id="IPR047264">
    <property type="entry name" value="Cupin_HpaA-like_N"/>
</dbReference>
<evidence type="ECO:0000256" key="2">
    <source>
        <dbReference type="ARBA" id="ARBA00023125"/>
    </source>
</evidence>
<dbReference type="InterPro" id="IPR018060">
    <property type="entry name" value="HTH_AraC"/>
</dbReference>
<keyword evidence="1" id="KW-0805">Transcription regulation</keyword>
<feature type="domain" description="HTH araC/xylS-type" evidence="4">
    <location>
        <begin position="193"/>
        <end position="291"/>
    </location>
</feature>
<keyword evidence="6" id="KW-1185">Reference proteome</keyword>
<evidence type="ECO:0000313" key="6">
    <source>
        <dbReference type="Proteomes" id="UP001440612"/>
    </source>
</evidence>
<dbReference type="Gene3D" id="1.10.10.60">
    <property type="entry name" value="Homeodomain-like"/>
    <property type="match status" value="1"/>
</dbReference>
<dbReference type="SUPFAM" id="SSF46689">
    <property type="entry name" value="Homeodomain-like"/>
    <property type="match status" value="2"/>
</dbReference>
<evidence type="ECO:0000259" key="4">
    <source>
        <dbReference type="PROSITE" id="PS01124"/>
    </source>
</evidence>
<dbReference type="EMBL" id="CP150951">
    <property type="protein sequence ID" value="WZC49390.1"/>
    <property type="molecule type" value="Genomic_DNA"/>
</dbReference>
<dbReference type="CDD" id="cd06999">
    <property type="entry name" value="cupin_HpaA-like_N"/>
    <property type="match status" value="1"/>
</dbReference>
<dbReference type="PROSITE" id="PS00041">
    <property type="entry name" value="HTH_ARAC_FAMILY_1"/>
    <property type="match status" value="1"/>
</dbReference>
<proteinExistence type="predicted"/>
<sequence length="294" mass="33624">MQRGIPNYELYGELLAGQAPDPIHLEPIRERSSKHDWTINVHAHRRLAQIFLFRTSGVYFNVGEVRHLTSEPALLVVYPGIPHGFRFTEDVVGDVLSIQTDRMPSVLLDRLARFANPTGAFFSGPETQCFEDIVILFDQLRKIYHRWENQRAAIIATLVDLITLYLAGQQCDSVSPTRAKPGDIIVRQDSRAQTFCELLEENFRDHWTVSDYACRMGLSASHLTRICRELLHAPPNALVRQRRILEAKRLLEYTSLPLSEIAHRSGFRDTAFFSRTFKSFVGVAPNAYRSSLDR</sequence>
<dbReference type="InterPro" id="IPR018062">
    <property type="entry name" value="HTH_AraC-typ_CS"/>
</dbReference>
<dbReference type="RefSeq" id="WP_341367500.1">
    <property type="nucleotide sequence ID" value="NZ_CP150951.2"/>
</dbReference>
<dbReference type="PRINTS" id="PR00032">
    <property type="entry name" value="HTHARAC"/>
</dbReference>
<dbReference type="InterPro" id="IPR020449">
    <property type="entry name" value="Tscrpt_reg_AraC-type_HTH"/>
</dbReference>
<dbReference type="InterPro" id="IPR009057">
    <property type="entry name" value="Homeodomain-like_sf"/>
</dbReference>
<dbReference type="SMART" id="SM00342">
    <property type="entry name" value="HTH_ARAC"/>
    <property type="match status" value="1"/>
</dbReference>
<dbReference type="Proteomes" id="UP001440612">
    <property type="component" value="Chromosome"/>
</dbReference>
<evidence type="ECO:0000313" key="5">
    <source>
        <dbReference type="EMBL" id="WZC49390.1"/>
    </source>
</evidence>
<reference evidence="6" key="1">
    <citation type="submission" date="2024-04" db="EMBL/GenBank/DDBJ databases">
        <title>Phylogenomic analyses of a clade within the roseobacter group suggest taxonomic reassignments of species of the genera Aestuariivita, Citreicella, Loktanella, Nautella, Pelagibaca, Ruegeria, Thalassobius, Thiobacimonas and Tropicibacter, and the proposal o.</title>
        <authorList>
            <person name="Jeon C.O."/>
        </authorList>
    </citation>
    <scope>NUCLEOTIDE SEQUENCE [LARGE SCALE GENOMIC DNA]</scope>
    <source>
        <strain evidence="6">BS5-3</strain>
    </source>
</reference>
<name>A0ABZ2V5D1_9RHOB</name>
<keyword evidence="2" id="KW-0238">DNA-binding</keyword>
<dbReference type="PANTHER" id="PTHR43280:SF32">
    <property type="entry name" value="TRANSCRIPTIONAL REGULATORY PROTEIN"/>
    <property type="match status" value="1"/>
</dbReference>
<dbReference type="PROSITE" id="PS01124">
    <property type="entry name" value="HTH_ARAC_FAMILY_2"/>
    <property type="match status" value="1"/>
</dbReference>
<evidence type="ECO:0000256" key="1">
    <source>
        <dbReference type="ARBA" id="ARBA00023015"/>
    </source>
</evidence>
<organism evidence="5 6">
    <name type="scientific">Yoonia phaeophyticola</name>
    <dbReference type="NCBI Taxonomy" id="3137369"/>
    <lineage>
        <taxon>Bacteria</taxon>
        <taxon>Pseudomonadati</taxon>
        <taxon>Pseudomonadota</taxon>
        <taxon>Alphaproteobacteria</taxon>
        <taxon>Rhodobacterales</taxon>
        <taxon>Paracoccaceae</taxon>
        <taxon>Yoonia</taxon>
    </lineage>
</organism>
<evidence type="ECO:0000256" key="3">
    <source>
        <dbReference type="ARBA" id="ARBA00023163"/>
    </source>
</evidence>
<gene>
    <name evidence="5" type="ORF">AABB29_01655</name>
</gene>